<proteinExistence type="predicted"/>
<comment type="caution">
    <text evidence="2">The sequence shown here is derived from an EMBL/GenBank/DDBJ whole genome shotgun (WGS) entry which is preliminary data.</text>
</comment>
<feature type="region of interest" description="Disordered" evidence="1">
    <location>
        <begin position="174"/>
        <end position="213"/>
    </location>
</feature>
<organism evidence="2 3">
    <name type="scientific">Clostridium beijerinckii</name>
    <name type="common">Clostridium MP</name>
    <dbReference type="NCBI Taxonomy" id="1520"/>
    <lineage>
        <taxon>Bacteria</taxon>
        <taxon>Bacillati</taxon>
        <taxon>Bacillota</taxon>
        <taxon>Clostridia</taxon>
        <taxon>Eubacteriales</taxon>
        <taxon>Clostridiaceae</taxon>
        <taxon>Clostridium</taxon>
    </lineage>
</organism>
<dbReference type="AlphaFoldDB" id="A0A7X9SME6"/>
<gene>
    <name evidence="2" type="ORF">HF849_07285</name>
</gene>
<dbReference type="EMBL" id="JABAGD010000010">
    <property type="protein sequence ID" value="NMF04566.1"/>
    <property type="molecule type" value="Genomic_DNA"/>
</dbReference>
<evidence type="ECO:0000313" key="3">
    <source>
        <dbReference type="Proteomes" id="UP000587880"/>
    </source>
</evidence>
<dbReference type="RefSeq" id="WP_168981560.1">
    <property type="nucleotide sequence ID" value="NZ_JABAGD010000010.1"/>
</dbReference>
<protein>
    <submittedName>
        <fullName evidence="2">DUF4355 domain-containing protein</fullName>
    </submittedName>
</protein>
<reference evidence="2 3" key="1">
    <citation type="submission" date="2020-04" db="EMBL/GenBank/DDBJ databases">
        <authorList>
            <person name="Hitch T.C.A."/>
            <person name="Wylensek D."/>
            <person name="Clavel T."/>
        </authorList>
    </citation>
    <scope>NUCLEOTIDE SEQUENCE [LARGE SCALE GENOMIC DNA]</scope>
    <source>
        <strain evidence="2 3">WB01_NA02</strain>
    </source>
</reference>
<evidence type="ECO:0000256" key="1">
    <source>
        <dbReference type="SAM" id="MobiDB-lite"/>
    </source>
</evidence>
<dbReference type="InterPro" id="IPR025580">
    <property type="entry name" value="Gp46"/>
</dbReference>
<feature type="compositionally biased region" description="Polar residues" evidence="1">
    <location>
        <begin position="195"/>
        <end position="206"/>
    </location>
</feature>
<name>A0A7X9SME6_CLOBE</name>
<dbReference type="Proteomes" id="UP000587880">
    <property type="component" value="Unassembled WGS sequence"/>
</dbReference>
<dbReference type="Pfam" id="PF14265">
    <property type="entry name" value="DUF4355"/>
    <property type="match status" value="1"/>
</dbReference>
<evidence type="ECO:0000313" key="2">
    <source>
        <dbReference type="EMBL" id="NMF04566.1"/>
    </source>
</evidence>
<accession>A0A7X9SME6</accession>
<sequence>MLKKDLLEKIKNAKDEEDINSLLAGTDIEEQFKGPEPTLDVFKQKIKADKVFQQFMDSERDTYHSKAIKTMKEKGTWESEFGEVLKEKYPDLIKDPVQVELMKERKAREELEAKLARKDLLADAIKYANEKGIKLKSIERYLGDDLDSTKANLDELAEDWSKGLESMVNERIKSSSYVPGGSNPDGSKVSIGASIAQQNNKSTTAASDPWASK</sequence>